<dbReference type="SUPFAM" id="SSF55804">
    <property type="entry name" value="Phoshotransferase/anion transport protein"/>
    <property type="match status" value="1"/>
</dbReference>
<evidence type="ECO:0000259" key="5">
    <source>
        <dbReference type="PROSITE" id="PS51372"/>
    </source>
</evidence>
<feature type="domain" description="PRD" evidence="5">
    <location>
        <begin position="184"/>
        <end position="289"/>
    </location>
</feature>
<keyword evidence="1" id="KW-0808">Transferase</keyword>
<dbReference type="SUPFAM" id="SSF52794">
    <property type="entry name" value="PTS system IIB component-like"/>
    <property type="match status" value="1"/>
</dbReference>
<proteinExistence type="predicted"/>
<reference evidence="6 7" key="1">
    <citation type="submission" date="2023-12" db="EMBL/GenBank/DDBJ databases">
        <title>Whole genome sequencing of Paenibacillus phoenicis isolated from the Phoenix Mars Lander spacecraft assembly facility.</title>
        <authorList>
            <person name="Garcia A."/>
            <person name="Venkateswaran K."/>
        </authorList>
    </citation>
    <scope>NUCLEOTIDE SEQUENCE [LARGE SCALE GENOMIC DNA]</scope>
    <source>
        <strain evidence="6 7">3PO2SA</strain>
    </source>
</reference>
<dbReference type="CDD" id="cd05568">
    <property type="entry name" value="PTS_IIB_bgl_like"/>
    <property type="match status" value="1"/>
</dbReference>
<dbReference type="InterPro" id="IPR016152">
    <property type="entry name" value="PTrfase/Anion_transptr"/>
</dbReference>
<evidence type="ECO:0000256" key="1">
    <source>
        <dbReference type="ARBA" id="ARBA00022679"/>
    </source>
</evidence>
<dbReference type="Pfam" id="PF00874">
    <property type="entry name" value="PRD"/>
    <property type="match status" value="2"/>
</dbReference>
<evidence type="ECO:0000259" key="4">
    <source>
        <dbReference type="PROSITE" id="PS51099"/>
    </source>
</evidence>
<protein>
    <submittedName>
        <fullName evidence="6">BglG family transcription antiterminator</fullName>
    </submittedName>
</protein>
<dbReference type="InterPro" id="IPR013196">
    <property type="entry name" value="HTH_11"/>
</dbReference>
<dbReference type="Proteomes" id="UP001292216">
    <property type="component" value="Unassembled WGS sequence"/>
</dbReference>
<dbReference type="InterPro" id="IPR036634">
    <property type="entry name" value="PRD_sf"/>
</dbReference>
<dbReference type="InterPro" id="IPR050661">
    <property type="entry name" value="BglG_antiterminators"/>
</dbReference>
<dbReference type="SUPFAM" id="SSF63520">
    <property type="entry name" value="PTS-regulatory domain, PRD"/>
    <property type="match status" value="2"/>
</dbReference>
<keyword evidence="7" id="KW-1185">Reference proteome</keyword>
<dbReference type="PROSITE" id="PS51094">
    <property type="entry name" value="PTS_EIIA_TYPE_2"/>
    <property type="match status" value="1"/>
</dbReference>
<dbReference type="InterPro" id="IPR002178">
    <property type="entry name" value="PTS_EIIA_type-2_dom"/>
</dbReference>
<evidence type="ECO:0000313" key="7">
    <source>
        <dbReference type="Proteomes" id="UP001292216"/>
    </source>
</evidence>
<dbReference type="PROSITE" id="PS51099">
    <property type="entry name" value="PTS_EIIB_TYPE_2"/>
    <property type="match status" value="1"/>
</dbReference>
<dbReference type="EMBL" id="JAYERP010000001">
    <property type="protein sequence ID" value="MEA3572136.1"/>
    <property type="molecule type" value="Genomic_DNA"/>
</dbReference>
<dbReference type="InterPro" id="IPR036388">
    <property type="entry name" value="WH-like_DNA-bd_sf"/>
</dbReference>
<dbReference type="PANTHER" id="PTHR30185:SF12">
    <property type="entry name" value="TRANSCRIPTIONAL REGULATOR MANR"/>
    <property type="match status" value="1"/>
</dbReference>
<evidence type="ECO:0000313" key="6">
    <source>
        <dbReference type="EMBL" id="MEA3572136.1"/>
    </source>
</evidence>
<gene>
    <name evidence="6" type="ORF">U9M73_19625</name>
</gene>
<keyword evidence="2" id="KW-0677">Repeat</keyword>
<dbReference type="Gene3D" id="1.10.10.10">
    <property type="entry name" value="Winged helix-like DNA-binding domain superfamily/Winged helix DNA-binding domain"/>
    <property type="match status" value="2"/>
</dbReference>
<accession>A0ABU5PQG4</accession>
<dbReference type="Pfam" id="PF00359">
    <property type="entry name" value="PTS_EIIA_2"/>
    <property type="match status" value="1"/>
</dbReference>
<dbReference type="Pfam" id="PF08279">
    <property type="entry name" value="HTH_11"/>
    <property type="match status" value="2"/>
</dbReference>
<dbReference type="InterPro" id="IPR013011">
    <property type="entry name" value="PTS_EIIB_2"/>
</dbReference>
<feature type="domain" description="PRD" evidence="5">
    <location>
        <begin position="301"/>
        <end position="408"/>
    </location>
</feature>
<dbReference type="PROSITE" id="PS00372">
    <property type="entry name" value="PTS_EIIA_TYPE_2_HIS"/>
    <property type="match status" value="1"/>
</dbReference>
<dbReference type="Gene3D" id="1.10.1790.10">
    <property type="entry name" value="PRD domain"/>
    <property type="match status" value="2"/>
</dbReference>
<dbReference type="PANTHER" id="PTHR30185">
    <property type="entry name" value="CRYPTIC BETA-GLUCOSIDE BGL OPERON ANTITERMINATOR"/>
    <property type="match status" value="1"/>
</dbReference>
<feature type="domain" description="PTS EIIA type-2" evidence="3">
    <location>
        <begin position="514"/>
        <end position="650"/>
    </location>
</feature>
<evidence type="ECO:0000259" key="3">
    <source>
        <dbReference type="PROSITE" id="PS51094"/>
    </source>
</evidence>
<dbReference type="InterPro" id="IPR036095">
    <property type="entry name" value="PTS_EIIB-like_sf"/>
</dbReference>
<dbReference type="PROSITE" id="PS51372">
    <property type="entry name" value="PRD_2"/>
    <property type="match status" value="2"/>
</dbReference>
<dbReference type="Gene3D" id="3.40.50.2300">
    <property type="match status" value="1"/>
</dbReference>
<dbReference type="Gene3D" id="3.40.930.10">
    <property type="entry name" value="Mannitol-specific EII, Chain A"/>
    <property type="match status" value="1"/>
</dbReference>
<dbReference type="InterPro" id="IPR011608">
    <property type="entry name" value="PRD"/>
</dbReference>
<evidence type="ECO:0000256" key="2">
    <source>
        <dbReference type="ARBA" id="ARBA00022737"/>
    </source>
</evidence>
<feature type="domain" description="PTS EIIB type-2" evidence="4">
    <location>
        <begin position="413"/>
        <end position="503"/>
    </location>
</feature>
<dbReference type="CDD" id="cd00211">
    <property type="entry name" value="PTS_IIA_fru"/>
    <property type="match status" value="1"/>
</dbReference>
<organism evidence="6 7">
    <name type="scientific">Paenibacillus phoenicis</name>
    <dbReference type="NCBI Taxonomy" id="554117"/>
    <lineage>
        <taxon>Bacteria</taxon>
        <taxon>Bacillati</taxon>
        <taxon>Bacillota</taxon>
        <taxon>Bacilli</taxon>
        <taxon>Bacillales</taxon>
        <taxon>Paenibacillaceae</taxon>
        <taxon>Paenibacillus</taxon>
    </lineage>
</organism>
<dbReference type="RefSeq" id="WP_323078687.1">
    <property type="nucleotide sequence ID" value="NZ_CBCSKM010000002.1"/>
</dbReference>
<sequence>MNDRQKDILHMLLTDARPHLVIRDIALHFGCSEKTIRNDLDEIDQYLTQSSNARLVRKPGYGVALDISEPDKAQITAELLRSRSIKPKEQETEEERLIAVAYRLLMETKPVTIQELADKHYTSKTVIKKDLDALRDWLAKWDLIVVSKQKVGVLIEGKERDKRAALSKLSQLTGEAGQAFIKDRFAPHELDIVTRELKQLELDAQLAFTDEAFDNLLIHTLLMIRRTKLKQPITFSEQEKVFVRGKPEFRWTGAFIRKLERFFAVRFPEDEVAYLTAHILGGKIRSRARIETAEPGADPSAETAEVRGLAETLVRKMSALTWVDFGQDEALMEGLRIHLYSTLNRLSYGLTVSNPMLQDIKRMYPYMFDMVIYATRELSEGYPFTIPEEEVAYLTLHFQAAVERLSQPAEGRKRIVTVCHMGVGMSQILRSKLERKFPELHVLDSVRKADLPGYLAHHSVDFIISTIPLENVNVPYITVSPLLETGETQKIADFIGKLDQESGHAEHAGSILGMYTQPSLIFPRLTIGHRFELIELLGNELAKQGFVEPDYAHQALLRERLSSTTIGGGIAIPHGDPKLIRTSRIAVATLEEPLEWQEEKVSVVFMLALAPQEQEMTKKLFQRLSLLSEQPSTVERLVQARTPEELLNCL</sequence>
<name>A0ABU5PQG4_9BACL</name>
<comment type="caution">
    <text evidence="6">The sequence shown here is derived from an EMBL/GenBank/DDBJ whole genome shotgun (WGS) entry which is preliminary data.</text>
</comment>